<comment type="caution">
    <text evidence="1">The sequence shown here is derived from an EMBL/GenBank/DDBJ whole genome shotgun (WGS) entry which is preliminary data.</text>
</comment>
<evidence type="ECO:0000313" key="1">
    <source>
        <dbReference type="EMBL" id="EMY67791.1"/>
    </source>
</evidence>
<dbReference type="EMBL" id="AOGY02000084">
    <property type="protein sequence ID" value="EMY67791.1"/>
    <property type="molecule type" value="Genomic_DNA"/>
</dbReference>
<evidence type="ECO:0000313" key="2">
    <source>
        <dbReference type="Proteomes" id="UP000012227"/>
    </source>
</evidence>
<dbReference type="Proteomes" id="UP000012227">
    <property type="component" value="Unassembled WGS sequence"/>
</dbReference>
<protein>
    <submittedName>
        <fullName evidence="1">Uncharacterized protein</fullName>
    </submittedName>
</protein>
<dbReference type="AlphaFoldDB" id="N1W7F0"/>
<accession>N1W7F0</accession>
<name>N1W7F0_9LEPT</name>
<organism evidence="1 2">
    <name type="scientific">Leptospira vanthielii serovar Holland str. Waz Holland = ATCC 700522</name>
    <dbReference type="NCBI Taxonomy" id="1218591"/>
    <lineage>
        <taxon>Bacteria</taxon>
        <taxon>Pseudomonadati</taxon>
        <taxon>Spirochaetota</taxon>
        <taxon>Spirochaetia</taxon>
        <taxon>Leptospirales</taxon>
        <taxon>Leptospiraceae</taxon>
        <taxon>Leptospira</taxon>
    </lineage>
</organism>
<dbReference type="STRING" id="1218591.LEP1GSC199_0679"/>
<reference evidence="1 2" key="1">
    <citation type="submission" date="2013-03" db="EMBL/GenBank/DDBJ databases">
        <authorList>
            <person name="Harkins D.M."/>
            <person name="Durkin A.S."/>
            <person name="Brinkac L.M."/>
            <person name="Haft D.H."/>
            <person name="Selengut J.D."/>
            <person name="Sanka R."/>
            <person name="DePew J."/>
            <person name="Purushe J."/>
            <person name="Galloway R.L."/>
            <person name="Vinetz J.M."/>
            <person name="Sutton G.G."/>
            <person name="Nierman W.C."/>
            <person name="Fouts D.E."/>
        </authorList>
    </citation>
    <scope>NUCLEOTIDE SEQUENCE [LARGE SCALE GENOMIC DNA]</scope>
    <source>
        <strain evidence="1 2">Waz Holland</strain>
    </source>
</reference>
<gene>
    <name evidence="1" type="ORF">LEP1GSC199_0679</name>
</gene>
<proteinExistence type="predicted"/>
<sequence length="43" mass="4675">MKNAARTNEKPSIQNISFIPNHTAEIPARAGLNIVAFKPIGFP</sequence>